<evidence type="ECO:0000313" key="2">
    <source>
        <dbReference type="EMBL" id="GGI81395.1"/>
    </source>
</evidence>
<reference evidence="2" key="1">
    <citation type="journal article" date="2014" name="Int. J. Syst. Evol. Microbiol.">
        <title>Complete genome sequence of Corynebacterium casei LMG S-19264T (=DSM 44701T), isolated from a smear-ripened cheese.</title>
        <authorList>
            <consortium name="US DOE Joint Genome Institute (JGI-PGF)"/>
            <person name="Walter F."/>
            <person name="Albersmeier A."/>
            <person name="Kalinowski J."/>
            <person name="Ruckert C."/>
        </authorList>
    </citation>
    <scope>NUCLEOTIDE SEQUENCE</scope>
    <source>
        <strain evidence="2">CGMCC 1.8885</strain>
    </source>
</reference>
<evidence type="ECO:0000313" key="3">
    <source>
        <dbReference type="Proteomes" id="UP000652720"/>
    </source>
</evidence>
<comment type="caution">
    <text evidence="2">The sequence shown here is derived from an EMBL/GenBank/DDBJ whole genome shotgun (WGS) entry which is preliminary data.</text>
</comment>
<accession>A0AAV4K8J1</accession>
<name>A0AAV4K8J1_9DEIO</name>
<dbReference type="EMBL" id="BMMA01000011">
    <property type="protein sequence ID" value="GGI81395.1"/>
    <property type="molecule type" value="Genomic_DNA"/>
</dbReference>
<proteinExistence type="predicted"/>
<reference evidence="2" key="2">
    <citation type="submission" date="2023-08" db="EMBL/GenBank/DDBJ databases">
        <authorList>
            <person name="Sun Q."/>
            <person name="Zhou Y."/>
        </authorList>
    </citation>
    <scope>NUCLEOTIDE SEQUENCE</scope>
    <source>
        <strain evidence="2">CGMCC 1.8885</strain>
    </source>
</reference>
<organism evidence="2 3">
    <name type="scientific">Deinococcus wulumuqiensis</name>
    <dbReference type="NCBI Taxonomy" id="980427"/>
    <lineage>
        <taxon>Bacteria</taxon>
        <taxon>Thermotogati</taxon>
        <taxon>Deinococcota</taxon>
        <taxon>Deinococci</taxon>
        <taxon>Deinococcales</taxon>
        <taxon>Deinococcaceae</taxon>
        <taxon>Deinococcus</taxon>
    </lineage>
</organism>
<feature type="region of interest" description="Disordered" evidence="1">
    <location>
        <begin position="69"/>
        <end position="95"/>
    </location>
</feature>
<sequence>MNFSVRLRPSGTPRLSQMACASGRLLWPENTSSGERREVMKLSGVVDVGRDKAGFLRDEGGVTKLKLTRTRRSSGSGGQQNWQQKEQAALRPRCC</sequence>
<evidence type="ECO:0000256" key="1">
    <source>
        <dbReference type="SAM" id="MobiDB-lite"/>
    </source>
</evidence>
<protein>
    <submittedName>
        <fullName evidence="2">Uncharacterized protein</fullName>
    </submittedName>
</protein>
<dbReference type="AlphaFoldDB" id="A0AAV4K8J1"/>
<dbReference type="Proteomes" id="UP000652720">
    <property type="component" value="Unassembled WGS sequence"/>
</dbReference>
<gene>
    <name evidence="2" type="ORF">GCM10010914_14510</name>
</gene>